<dbReference type="PANTHER" id="PTHR23512">
    <property type="entry name" value="MAJOR FACILITATOR SUPERFAMILY DOMAIN-CONTAINING PROTEIN 1"/>
    <property type="match status" value="1"/>
</dbReference>
<evidence type="ECO:0000256" key="17">
    <source>
        <dbReference type="ARBA" id="ARBA00044903"/>
    </source>
</evidence>
<evidence type="ECO:0000256" key="24">
    <source>
        <dbReference type="ARBA" id="ARBA00046376"/>
    </source>
</evidence>
<evidence type="ECO:0000256" key="8">
    <source>
        <dbReference type="ARBA" id="ARBA00044876"/>
    </source>
</evidence>
<feature type="domain" description="Major facilitator superfamily (MFS) profile" evidence="26">
    <location>
        <begin position="14"/>
        <end position="421"/>
    </location>
</feature>
<feature type="transmembrane region" description="Helical" evidence="25">
    <location>
        <begin position="111"/>
        <end position="131"/>
    </location>
</feature>
<name>A0A9D7I729_9RHOO</name>
<comment type="catalytic activity">
    <reaction evidence="18">
        <text>L-histidyl-L-alpha-amino acid(out) = L-histidyl-L-alpha-amino acid(in)</text>
        <dbReference type="Rhea" id="RHEA:79379"/>
        <dbReference type="ChEBI" id="CHEBI:229964"/>
    </reaction>
</comment>
<feature type="transmembrane region" description="Helical" evidence="25">
    <location>
        <begin position="228"/>
        <end position="247"/>
    </location>
</feature>
<comment type="catalytic activity">
    <reaction evidence="8">
        <text>L-lysyl-L-alanine(out) = L-lysyl-L-alanine(in)</text>
        <dbReference type="Rhea" id="RHEA:79399"/>
        <dbReference type="ChEBI" id="CHEBI:229954"/>
    </reaction>
</comment>
<dbReference type="Proteomes" id="UP000886602">
    <property type="component" value="Unassembled WGS sequence"/>
</dbReference>
<evidence type="ECO:0000256" key="2">
    <source>
        <dbReference type="ARBA" id="ARBA00008335"/>
    </source>
</evidence>
<evidence type="ECO:0000256" key="3">
    <source>
        <dbReference type="ARBA" id="ARBA00022448"/>
    </source>
</evidence>
<dbReference type="Pfam" id="PF07690">
    <property type="entry name" value="MFS_1"/>
    <property type="match status" value="1"/>
</dbReference>
<dbReference type="PROSITE" id="PS50850">
    <property type="entry name" value="MFS"/>
    <property type="match status" value="1"/>
</dbReference>
<evidence type="ECO:0000256" key="12">
    <source>
        <dbReference type="ARBA" id="ARBA00044891"/>
    </source>
</evidence>
<feature type="transmembrane region" description="Helical" evidence="25">
    <location>
        <begin position="360"/>
        <end position="380"/>
    </location>
</feature>
<evidence type="ECO:0000256" key="11">
    <source>
        <dbReference type="ARBA" id="ARBA00044884"/>
    </source>
</evidence>
<evidence type="ECO:0000313" key="28">
    <source>
        <dbReference type="Proteomes" id="UP000886602"/>
    </source>
</evidence>
<comment type="catalytic activity">
    <reaction evidence="9">
        <text>L-histidyl-glycine(out) = L-histidyl-glycine(in)</text>
        <dbReference type="Rhea" id="RHEA:79395"/>
        <dbReference type="ChEBI" id="CHEBI:229957"/>
    </reaction>
</comment>
<comment type="catalytic activity">
    <reaction evidence="20">
        <text>L-lysyl-glycine(out) = L-lysyl-glycine(in)</text>
        <dbReference type="Rhea" id="RHEA:79407"/>
        <dbReference type="ChEBI" id="CHEBI:191202"/>
    </reaction>
</comment>
<comment type="catalytic activity">
    <reaction evidence="11">
        <text>L-alpha-aminoacyl-L-histidine(out) = L-alpha-aminoacyl-L-histidine(in)</text>
        <dbReference type="Rhea" id="RHEA:79375"/>
        <dbReference type="ChEBI" id="CHEBI:229967"/>
    </reaction>
</comment>
<reference evidence="27" key="1">
    <citation type="submission" date="2020-10" db="EMBL/GenBank/DDBJ databases">
        <title>Connecting structure to function with the recovery of over 1000 high-quality activated sludge metagenome-assembled genomes encoding full-length rRNA genes using long-read sequencing.</title>
        <authorList>
            <person name="Singleton C.M."/>
            <person name="Petriglieri F."/>
            <person name="Kristensen J.M."/>
            <person name="Kirkegaard R.H."/>
            <person name="Michaelsen T.Y."/>
            <person name="Andersen M.H."/>
            <person name="Karst S.M."/>
            <person name="Dueholm M.S."/>
            <person name="Nielsen P.H."/>
            <person name="Albertsen M."/>
        </authorList>
    </citation>
    <scope>NUCLEOTIDE SEQUENCE</scope>
    <source>
        <strain evidence="27">EsbW_18-Q3-R4-48_MAXAC.044</strain>
    </source>
</reference>
<evidence type="ECO:0000256" key="14">
    <source>
        <dbReference type="ARBA" id="ARBA00044898"/>
    </source>
</evidence>
<keyword evidence="4 25" id="KW-0812">Transmembrane</keyword>
<dbReference type="InterPro" id="IPR011701">
    <property type="entry name" value="MFS"/>
</dbReference>
<comment type="catalytic activity">
    <reaction evidence="17">
        <text>L-arginyl-glycine(out) = L-arginyl-glycine(in)</text>
        <dbReference type="Rhea" id="RHEA:79391"/>
        <dbReference type="ChEBI" id="CHEBI:229955"/>
    </reaction>
</comment>
<comment type="catalytic activity">
    <reaction evidence="19">
        <text>L-alanyl-L-lysine(out) = L-alanyl-L-lysine(in)</text>
        <dbReference type="Rhea" id="RHEA:79415"/>
        <dbReference type="ChEBI" id="CHEBI:192470"/>
    </reaction>
</comment>
<evidence type="ECO:0000256" key="21">
    <source>
        <dbReference type="ARBA" id="ARBA00044985"/>
    </source>
</evidence>
<evidence type="ECO:0000256" key="5">
    <source>
        <dbReference type="ARBA" id="ARBA00022989"/>
    </source>
</evidence>
<keyword evidence="7" id="KW-0458">Lysosome</keyword>
<evidence type="ECO:0000259" key="26">
    <source>
        <dbReference type="PROSITE" id="PS50850"/>
    </source>
</evidence>
<dbReference type="InterPro" id="IPR020846">
    <property type="entry name" value="MFS_dom"/>
</dbReference>
<dbReference type="GO" id="GO:0022857">
    <property type="term" value="F:transmembrane transporter activity"/>
    <property type="evidence" value="ECO:0007669"/>
    <property type="project" value="InterPro"/>
</dbReference>
<dbReference type="InterPro" id="IPR036259">
    <property type="entry name" value="MFS_trans_sf"/>
</dbReference>
<evidence type="ECO:0000256" key="19">
    <source>
        <dbReference type="ARBA" id="ARBA00044919"/>
    </source>
</evidence>
<evidence type="ECO:0000256" key="7">
    <source>
        <dbReference type="ARBA" id="ARBA00023228"/>
    </source>
</evidence>
<protein>
    <recommendedName>
        <fullName evidence="21">Lysosomal dipeptide transporter MFSD1</fullName>
    </recommendedName>
    <alternativeName>
        <fullName evidence="22">Major facilitator superfamily domain-containing protein 1</fullName>
    </alternativeName>
</protein>
<keyword evidence="3" id="KW-0813">Transport</keyword>
<feature type="transmembrane region" description="Helical" evidence="25">
    <location>
        <begin position="138"/>
        <end position="158"/>
    </location>
</feature>
<feature type="transmembrane region" description="Helical" evidence="25">
    <location>
        <begin position="395"/>
        <end position="416"/>
    </location>
</feature>
<dbReference type="AlphaFoldDB" id="A0A9D7I729"/>
<sequence>MPELDRSQRRRRNMALAVVVAAFVISFFQRFAPAGIAQDLSAAFGTTASSLGVLAATYFYVYTVMQVPTGIFVDTFGPRRILLFGGIVAAAGSLLFGMASTLEMALVGRTLIGLGVSVTFISMLKFIAVWFDESRFASMVGLSMLVGNLGSVLAGFPLSWLAQAAGWRSVFIVVAGISLLLGIACWVLVRDHPHSPLGSVIRKPHFDRTVVFSGLLQVVRNRATWPAAWINFSVSGSFFTFGGLWATPFLIQVHGMSRAVAASHVSLYFAGFALGCVGIGAISDRLGQRKPVLTVGTHLYAMTWLVWLSGVALPLEASYALFALMGILTASFTLTWSCAKEVNPPLLSGMSTSVTNMGGFLAGAILQPLFGWVMDLHWAGGVSSSGARLYTAGDYHAGLLLLTMTASIGAIALWRIRETNCRNIWKPALVAQILK</sequence>
<comment type="subunit">
    <text evidence="24">Homodimer. Interacts with lysosomal protein GLMP (via lumenal domain); the interaction starts while both proteins are still in the endoplasmic reticulum and is required for stabilization of MFSD1 in lysosomes but has no direct effect on its targeting to lysosomes or transporter activity.</text>
</comment>
<evidence type="ECO:0000256" key="9">
    <source>
        <dbReference type="ARBA" id="ARBA00044878"/>
    </source>
</evidence>
<comment type="catalytic activity">
    <reaction evidence="14">
        <text>L-aspartyl-L-lysine(out) = L-aspartyl-L-lysine(in)</text>
        <dbReference type="Rhea" id="RHEA:79411"/>
        <dbReference type="ChEBI" id="CHEBI:229953"/>
    </reaction>
</comment>
<proteinExistence type="inferred from homology"/>
<comment type="subcellular location">
    <subcellularLocation>
        <location evidence="1">Lysosome membrane</location>
        <topology evidence="1">Multi-pass membrane protein</topology>
    </subcellularLocation>
</comment>
<evidence type="ECO:0000256" key="6">
    <source>
        <dbReference type="ARBA" id="ARBA00023136"/>
    </source>
</evidence>
<evidence type="ECO:0000256" key="22">
    <source>
        <dbReference type="ARBA" id="ARBA00045018"/>
    </source>
</evidence>
<evidence type="ECO:0000256" key="1">
    <source>
        <dbReference type="ARBA" id="ARBA00004155"/>
    </source>
</evidence>
<gene>
    <name evidence="27" type="ORF">IPJ48_00740</name>
</gene>
<comment type="catalytic activity">
    <reaction evidence="12">
        <text>L-lysyl-L-alpha-amino acid(out) = L-lysyl-L-alpha-amino acid(in)</text>
        <dbReference type="Rhea" id="RHEA:79387"/>
        <dbReference type="ChEBI" id="CHEBI:229965"/>
    </reaction>
</comment>
<feature type="transmembrane region" description="Helical" evidence="25">
    <location>
        <begin position="12"/>
        <end position="28"/>
    </location>
</feature>
<evidence type="ECO:0000256" key="25">
    <source>
        <dbReference type="SAM" id="Phobius"/>
    </source>
</evidence>
<dbReference type="GO" id="GO:0005765">
    <property type="term" value="C:lysosomal membrane"/>
    <property type="evidence" value="ECO:0007669"/>
    <property type="project" value="UniProtKB-SubCell"/>
</dbReference>
<evidence type="ECO:0000256" key="15">
    <source>
        <dbReference type="ARBA" id="ARBA00044899"/>
    </source>
</evidence>
<evidence type="ECO:0000256" key="13">
    <source>
        <dbReference type="ARBA" id="ARBA00044893"/>
    </source>
</evidence>
<feature type="transmembrane region" description="Helical" evidence="25">
    <location>
        <begin position="319"/>
        <end position="339"/>
    </location>
</feature>
<comment type="catalytic activity">
    <reaction evidence="13">
        <text>L-alpha-aminoacyl-L-lysine(out) = L-alpha-aminoacyl-L-lysine(in)</text>
        <dbReference type="Rhea" id="RHEA:79383"/>
        <dbReference type="ChEBI" id="CHEBI:229966"/>
    </reaction>
</comment>
<comment type="catalytic activity">
    <reaction evidence="16">
        <text>L-lysyl-L-lysine(out) = L-lysyl-L-lysine(in)</text>
        <dbReference type="Rhea" id="RHEA:79403"/>
        <dbReference type="ChEBI" id="CHEBI:229956"/>
    </reaction>
</comment>
<evidence type="ECO:0000256" key="16">
    <source>
        <dbReference type="ARBA" id="ARBA00044900"/>
    </source>
</evidence>
<comment type="function">
    <text evidence="23">Lysosomal dipeptide uniporter that selectively exports lysine, arginine or histidine-containing dipeptides with a net positive charge from the lysosome lumen into the cytosol. Could play a role in a specific type of protein O-glycosylation indirectly regulating macrophages migration and tissue invasion. Also essential for liver homeostasis.</text>
</comment>
<keyword evidence="5 25" id="KW-1133">Transmembrane helix</keyword>
<evidence type="ECO:0000256" key="4">
    <source>
        <dbReference type="ARBA" id="ARBA00022692"/>
    </source>
</evidence>
<dbReference type="PANTHER" id="PTHR23512:SF3">
    <property type="entry name" value="MAJOR FACILITATOR SUPERFAMILY DOMAIN-CONTAINING PROTEIN 1"/>
    <property type="match status" value="1"/>
</dbReference>
<feature type="transmembrane region" description="Helical" evidence="25">
    <location>
        <begin position="81"/>
        <end position="99"/>
    </location>
</feature>
<dbReference type="InterPro" id="IPR052187">
    <property type="entry name" value="MFSD1"/>
</dbReference>
<evidence type="ECO:0000256" key="20">
    <source>
        <dbReference type="ARBA" id="ARBA00044924"/>
    </source>
</evidence>
<feature type="transmembrane region" description="Helical" evidence="25">
    <location>
        <begin position="259"/>
        <end position="280"/>
    </location>
</feature>
<organism evidence="27 28">
    <name type="scientific">Candidatus Propionivibrio dominans</name>
    <dbReference type="NCBI Taxonomy" id="2954373"/>
    <lineage>
        <taxon>Bacteria</taxon>
        <taxon>Pseudomonadati</taxon>
        <taxon>Pseudomonadota</taxon>
        <taxon>Betaproteobacteria</taxon>
        <taxon>Rhodocyclales</taxon>
        <taxon>Rhodocyclaceae</taxon>
        <taxon>Propionivibrio</taxon>
    </lineage>
</organism>
<dbReference type="EMBL" id="JADJNC010000003">
    <property type="protein sequence ID" value="MBK7421727.1"/>
    <property type="molecule type" value="Genomic_DNA"/>
</dbReference>
<evidence type="ECO:0000256" key="18">
    <source>
        <dbReference type="ARBA" id="ARBA00044912"/>
    </source>
</evidence>
<feature type="transmembrane region" description="Helical" evidence="25">
    <location>
        <begin position="292"/>
        <end position="313"/>
    </location>
</feature>
<comment type="caution">
    <text evidence="27">The sequence shown here is derived from an EMBL/GenBank/DDBJ whole genome shotgun (WGS) entry which is preliminary data.</text>
</comment>
<dbReference type="Gene3D" id="1.20.1250.20">
    <property type="entry name" value="MFS general substrate transporter like domains"/>
    <property type="match status" value="2"/>
</dbReference>
<evidence type="ECO:0000256" key="23">
    <source>
        <dbReference type="ARBA" id="ARBA00045709"/>
    </source>
</evidence>
<evidence type="ECO:0000256" key="10">
    <source>
        <dbReference type="ARBA" id="ARBA00044881"/>
    </source>
</evidence>
<feature type="transmembrane region" description="Helical" evidence="25">
    <location>
        <begin position="40"/>
        <end position="61"/>
    </location>
</feature>
<accession>A0A9D7I729</accession>
<evidence type="ECO:0000313" key="27">
    <source>
        <dbReference type="EMBL" id="MBK7421727.1"/>
    </source>
</evidence>
<feature type="transmembrane region" description="Helical" evidence="25">
    <location>
        <begin position="170"/>
        <end position="189"/>
    </location>
</feature>
<comment type="catalytic activity">
    <reaction evidence="15">
        <text>L-arginyl-L-alpha-amino acid(out) = L-arginyl-L-alpha-amino acid(in)</text>
        <dbReference type="Rhea" id="RHEA:79371"/>
        <dbReference type="ChEBI" id="CHEBI:84315"/>
    </reaction>
</comment>
<keyword evidence="6 25" id="KW-0472">Membrane</keyword>
<comment type="catalytic activity">
    <reaction evidence="10">
        <text>L-alpha-aminoacyl-L-arginine(out) = L-alpha-aminoacyl-L-arginine(in)</text>
        <dbReference type="Rhea" id="RHEA:79367"/>
        <dbReference type="ChEBI" id="CHEBI:229968"/>
    </reaction>
</comment>
<comment type="similarity">
    <text evidence="2">Belongs to the major facilitator superfamily.</text>
</comment>
<dbReference type="SUPFAM" id="SSF103473">
    <property type="entry name" value="MFS general substrate transporter"/>
    <property type="match status" value="1"/>
</dbReference>